<dbReference type="AlphaFoldDB" id="A0AA88LM59"/>
<feature type="region of interest" description="Disordered" evidence="1">
    <location>
        <begin position="335"/>
        <end position="369"/>
    </location>
</feature>
<evidence type="ECO:0000313" key="3">
    <source>
        <dbReference type="Proteomes" id="UP001187415"/>
    </source>
</evidence>
<organism evidence="2 3">
    <name type="scientific">Channa striata</name>
    <name type="common">Snakehead murrel</name>
    <name type="synonym">Ophicephalus striatus</name>
    <dbReference type="NCBI Taxonomy" id="64152"/>
    <lineage>
        <taxon>Eukaryota</taxon>
        <taxon>Metazoa</taxon>
        <taxon>Chordata</taxon>
        <taxon>Craniata</taxon>
        <taxon>Vertebrata</taxon>
        <taxon>Euteleostomi</taxon>
        <taxon>Actinopterygii</taxon>
        <taxon>Neopterygii</taxon>
        <taxon>Teleostei</taxon>
        <taxon>Neoteleostei</taxon>
        <taxon>Acanthomorphata</taxon>
        <taxon>Anabantaria</taxon>
        <taxon>Anabantiformes</taxon>
        <taxon>Channoidei</taxon>
        <taxon>Channidae</taxon>
        <taxon>Channa</taxon>
    </lineage>
</organism>
<protein>
    <submittedName>
        <fullName evidence="2">Uncharacterized protein</fullName>
    </submittedName>
</protein>
<feature type="region of interest" description="Disordered" evidence="1">
    <location>
        <begin position="36"/>
        <end position="90"/>
    </location>
</feature>
<sequence>MGEFRALCRPESREKLERLVGGDRNVASSLSLKIRGIPGNETEGWSKLRSSPNKVHSGTTLGKREHAVRPSASVAPTRSSDPKRARAVGLPGSEQPCIKVSLGVGKVANRIVLKYLKGKRYDAPYVRLTCLTEEIPDGHECYVVSADSVKIKKRICMPARLLVDLIHIGITRNVSLAGKAMEVFNSSKYEKQSYELQREKVKGGSEPFIARPQGIAPPNARHETCPNIAGCWGLTYYPRGGLFLASGEGFSDDAMHVFPVCHGKQMPAAFAVIDEWLRDDFETFDLLIESRVPERVTLFAMPREEDDFEYGSYAFKNHWPELQPRELEGLLALTKTEASIPLDPSEDPNDDFTAAENEQGDTDEEDEED</sequence>
<dbReference type="Proteomes" id="UP001187415">
    <property type="component" value="Unassembled WGS sequence"/>
</dbReference>
<proteinExistence type="predicted"/>
<comment type="caution">
    <text evidence="2">The sequence shown here is derived from an EMBL/GenBank/DDBJ whole genome shotgun (WGS) entry which is preliminary data.</text>
</comment>
<name>A0AA88LM59_CHASR</name>
<evidence type="ECO:0000256" key="1">
    <source>
        <dbReference type="SAM" id="MobiDB-lite"/>
    </source>
</evidence>
<dbReference type="EMBL" id="JAUPFM010000115">
    <property type="protein sequence ID" value="KAK2812875.1"/>
    <property type="molecule type" value="Genomic_DNA"/>
</dbReference>
<reference evidence="2" key="1">
    <citation type="submission" date="2023-07" db="EMBL/GenBank/DDBJ databases">
        <title>Chromosome-level Genome Assembly of Striped Snakehead (Channa striata).</title>
        <authorList>
            <person name="Liu H."/>
        </authorList>
    </citation>
    <scope>NUCLEOTIDE SEQUENCE</scope>
    <source>
        <strain evidence="2">Gz</strain>
        <tissue evidence="2">Muscle</tissue>
    </source>
</reference>
<accession>A0AA88LM59</accession>
<gene>
    <name evidence="2" type="ORF">Q5P01_000952</name>
</gene>
<feature type="compositionally biased region" description="Acidic residues" evidence="1">
    <location>
        <begin position="358"/>
        <end position="369"/>
    </location>
</feature>
<evidence type="ECO:0000313" key="2">
    <source>
        <dbReference type="EMBL" id="KAK2812875.1"/>
    </source>
</evidence>
<feature type="compositionally biased region" description="Polar residues" evidence="1">
    <location>
        <begin position="48"/>
        <end position="60"/>
    </location>
</feature>
<keyword evidence="3" id="KW-1185">Reference proteome</keyword>